<keyword evidence="4" id="KW-1185">Reference proteome</keyword>
<gene>
    <name evidence="3" type="ORF">GCM10010328_39190</name>
</gene>
<dbReference type="EMBL" id="BMUW01000007">
    <property type="protein sequence ID" value="GGZ60856.1"/>
    <property type="molecule type" value="Genomic_DNA"/>
</dbReference>
<comment type="caution">
    <text evidence="3">The sequence shown here is derived from an EMBL/GenBank/DDBJ whole genome shotgun (WGS) entry which is preliminary data.</text>
</comment>
<feature type="domain" description="NAD-dependent epimerase/dehydratase" evidence="2">
    <location>
        <begin position="16"/>
        <end position="248"/>
    </location>
</feature>
<dbReference type="InterPro" id="IPR001509">
    <property type="entry name" value="Epimerase_deHydtase"/>
</dbReference>
<sequence length="328" mass="35128">MATPRPGAPGALRTAVLGGTGWLGRHVCELAARRGHHVLAVARRPRPHVATHQFAELDLARASPESIGRLLREHRVDVVVNATDAANATDGWARTDEDLADLNLGLVRRLLAALGTVEGRVRLVHIGTMHEYGEVPAGTVMDEALHPRPVTPYTRSKLAGSQAVLAATRTGAADGLVLRVANVSGPHPSPESFPGKLVALLREAVATGDRMPVTLGDARRDFVDVRDVAEAVLKAVESTATGQAVNIGSGTAVDMPTLVRLFVTAAGYPAEILDERAQEVRSLGGAWTRADIQRAAHLLGWRPRTTLAESLRDMWWTDRAEHRPVAGR</sequence>
<evidence type="ECO:0000256" key="1">
    <source>
        <dbReference type="ARBA" id="ARBA00007637"/>
    </source>
</evidence>
<dbReference type="PANTHER" id="PTHR43000">
    <property type="entry name" value="DTDP-D-GLUCOSE 4,6-DEHYDRATASE-RELATED"/>
    <property type="match status" value="1"/>
</dbReference>
<dbReference type="SUPFAM" id="SSF51735">
    <property type="entry name" value="NAD(P)-binding Rossmann-fold domains"/>
    <property type="match status" value="1"/>
</dbReference>
<evidence type="ECO:0000313" key="3">
    <source>
        <dbReference type="EMBL" id="GGZ60856.1"/>
    </source>
</evidence>
<dbReference type="Proteomes" id="UP000624183">
    <property type="component" value="Unassembled WGS sequence"/>
</dbReference>
<dbReference type="Pfam" id="PF01370">
    <property type="entry name" value="Epimerase"/>
    <property type="match status" value="1"/>
</dbReference>
<dbReference type="InterPro" id="IPR036291">
    <property type="entry name" value="NAD(P)-bd_dom_sf"/>
</dbReference>
<name>A0ABQ3C0N2_9ACTN</name>
<evidence type="ECO:0000259" key="2">
    <source>
        <dbReference type="Pfam" id="PF01370"/>
    </source>
</evidence>
<dbReference type="Gene3D" id="3.40.50.720">
    <property type="entry name" value="NAD(P)-binding Rossmann-like Domain"/>
    <property type="match status" value="1"/>
</dbReference>
<accession>A0ABQ3C0N2</accession>
<organism evidence="3 4">
    <name type="scientific">Streptomyces rubiginosohelvolus</name>
    <dbReference type="NCBI Taxonomy" id="67362"/>
    <lineage>
        <taxon>Bacteria</taxon>
        <taxon>Bacillati</taxon>
        <taxon>Actinomycetota</taxon>
        <taxon>Actinomycetes</taxon>
        <taxon>Kitasatosporales</taxon>
        <taxon>Streptomycetaceae</taxon>
        <taxon>Streptomyces</taxon>
    </lineage>
</organism>
<proteinExistence type="inferred from homology"/>
<reference evidence="4" key="1">
    <citation type="journal article" date="2019" name="Int. J. Syst. Evol. Microbiol.">
        <title>The Global Catalogue of Microorganisms (GCM) 10K type strain sequencing project: providing services to taxonomists for standard genome sequencing and annotation.</title>
        <authorList>
            <consortium name="The Broad Institute Genomics Platform"/>
            <consortium name="The Broad Institute Genome Sequencing Center for Infectious Disease"/>
            <person name="Wu L."/>
            <person name="Ma J."/>
        </authorList>
    </citation>
    <scope>NUCLEOTIDE SEQUENCE [LARGE SCALE GENOMIC DNA]</scope>
    <source>
        <strain evidence="4">JCM 4602</strain>
    </source>
</reference>
<comment type="similarity">
    <text evidence="1">Belongs to the NAD(P)-dependent epimerase/dehydratase family.</text>
</comment>
<evidence type="ECO:0000313" key="4">
    <source>
        <dbReference type="Proteomes" id="UP000624183"/>
    </source>
</evidence>
<protein>
    <recommendedName>
        <fullName evidence="2">NAD-dependent epimerase/dehydratase domain-containing protein</fullName>
    </recommendedName>
</protein>